<evidence type="ECO:0000256" key="1">
    <source>
        <dbReference type="SAM" id="Phobius"/>
    </source>
</evidence>
<protein>
    <submittedName>
        <fullName evidence="2">Serpentine type 7TM GPCR chemoreceptor str domain-containing protein</fullName>
    </submittedName>
</protein>
<organism evidence="2 3">
    <name type="scientific">Ditylenchus destructor</name>
    <dbReference type="NCBI Taxonomy" id="166010"/>
    <lineage>
        <taxon>Eukaryota</taxon>
        <taxon>Metazoa</taxon>
        <taxon>Ecdysozoa</taxon>
        <taxon>Nematoda</taxon>
        <taxon>Chromadorea</taxon>
        <taxon>Rhabditida</taxon>
        <taxon>Tylenchina</taxon>
        <taxon>Tylenchomorpha</taxon>
        <taxon>Sphaerularioidea</taxon>
        <taxon>Anguinidae</taxon>
        <taxon>Anguininae</taxon>
        <taxon>Ditylenchus</taxon>
    </lineage>
</organism>
<feature type="transmembrane region" description="Helical" evidence="1">
    <location>
        <begin position="12"/>
        <end position="30"/>
    </location>
</feature>
<feature type="transmembrane region" description="Helical" evidence="1">
    <location>
        <begin position="86"/>
        <end position="112"/>
    </location>
</feature>
<dbReference type="PANTHER" id="PTHR22943:SF248">
    <property type="entry name" value="SEVEN TM RECEPTOR"/>
    <property type="match status" value="1"/>
</dbReference>
<dbReference type="Gene3D" id="1.20.1070.10">
    <property type="entry name" value="Rhodopsin 7-helix transmembrane proteins"/>
    <property type="match status" value="1"/>
</dbReference>
<feature type="transmembrane region" description="Helical" evidence="1">
    <location>
        <begin position="193"/>
        <end position="213"/>
    </location>
</feature>
<evidence type="ECO:0000313" key="3">
    <source>
        <dbReference type="Proteomes" id="UP001201812"/>
    </source>
</evidence>
<feature type="transmembrane region" description="Helical" evidence="1">
    <location>
        <begin position="124"/>
        <end position="144"/>
    </location>
</feature>
<comment type="caution">
    <text evidence="2">The sequence shown here is derived from an EMBL/GenBank/DDBJ whole genome shotgun (WGS) entry which is preliminary data.</text>
</comment>
<dbReference type="SUPFAM" id="SSF81321">
    <property type="entry name" value="Family A G protein-coupled receptor-like"/>
    <property type="match status" value="1"/>
</dbReference>
<evidence type="ECO:0000313" key="2">
    <source>
        <dbReference type="EMBL" id="KAI1697576.1"/>
    </source>
</evidence>
<dbReference type="EMBL" id="JAKKPZ010000262">
    <property type="protein sequence ID" value="KAI1697576.1"/>
    <property type="molecule type" value="Genomic_DNA"/>
</dbReference>
<gene>
    <name evidence="2" type="ORF">DdX_18432</name>
</gene>
<keyword evidence="3" id="KW-1185">Reference proteome</keyword>
<dbReference type="Proteomes" id="UP001201812">
    <property type="component" value="Unassembled WGS sequence"/>
</dbReference>
<dbReference type="Pfam" id="PF10326">
    <property type="entry name" value="7TM_GPCR_Str"/>
    <property type="match status" value="1"/>
</dbReference>
<keyword evidence="1" id="KW-1133">Transmembrane helix</keyword>
<reference evidence="2" key="1">
    <citation type="submission" date="2022-01" db="EMBL/GenBank/DDBJ databases">
        <title>Genome Sequence Resource for Two Populations of Ditylenchus destructor, the Migratory Endoparasitic Phytonematode.</title>
        <authorList>
            <person name="Zhang H."/>
            <person name="Lin R."/>
            <person name="Xie B."/>
        </authorList>
    </citation>
    <scope>NUCLEOTIDE SEQUENCE</scope>
    <source>
        <strain evidence="2">BazhouSP</strain>
    </source>
</reference>
<accession>A0AAD4MKS5</accession>
<dbReference type="PANTHER" id="PTHR22943">
    <property type="entry name" value="7-TRANSMEMBRANE DOMAIN RECEPTOR C.ELEGANS"/>
    <property type="match status" value="1"/>
</dbReference>
<feature type="transmembrane region" description="Helical" evidence="1">
    <location>
        <begin position="42"/>
        <end position="66"/>
    </location>
</feature>
<keyword evidence="1" id="KW-0812">Transmembrane</keyword>
<name>A0AAD4MKS5_9BILA</name>
<proteinExistence type="predicted"/>
<dbReference type="AlphaFoldDB" id="A0AAD4MKS5"/>
<sequence length="289" mass="33921">MNIRRIYHSIENTIGILSLIANVMLLYLILTKSQFRVKVYKTIMLVTCLLDLFYGIFCFIAQPTVFAESGYMIVMADGFFSCRWEFFDHFCCTIYCTFIHLTCIYVVAMFVYRYYIICCQNGEGYIRSITPVFWFAGLYCFMQSTNAFCMYCLGQTPEYRQIGLRVLDHNNWEYDPQMPPYPTVSFATQPKNILHHIIYLSSVTVGYTIIIFFQSSIMRYLGRHGKSEHDWGAAMRRSRWVVLWNKILCCSDSFICGFLREMVHLDRIVKCAQIVLDKHLANSTYVSRI</sequence>
<dbReference type="InterPro" id="IPR019428">
    <property type="entry name" value="7TM_GPCR_serpentine_rcpt_Str"/>
</dbReference>
<keyword evidence="1" id="KW-0472">Membrane</keyword>